<proteinExistence type="predicted"/>
<dbReference type="VEuPathDB" id="GiardiaDB:GL50803_00104984"/>
<dbReference type="VEuPathDB" id="GiardiaDB:QR46_1318"/>
<dbReference type="VEuPathDB" id="GiardiaDB:GL50581_4047"/>
<dbReference type="Proteomes" id="UP000018320">
    <property type="component" value="Unassembled WGS sequence"/>
</dbReference>
<reference evidence="1 2" key="2">
    <citation type="journal article" date="2013" name="Genome Biol. Evol.">
        <title>Genome sequencing of Giardia lamblia genotypes A2 and B isolates (DH and GS) and comparative analysis with the genomes of genotypes A1 and E (WB and Pig).</title>
        <authorList>
            <person name="Adam R.D."/>
            <person name="Dahlstrom E.W."/>
            <person name="Martens C.A."/>
            <person name="Bruno D.P."/>
            <person name="Barbian K.D."/>
            <person name="Ricklefs S.M."/>
            <person name="Hernandez M.M."/>
            <person name="Narla N.P."/>
            <person name="Patel R.B."/>
            <person name="Porcella S.F."/>
            <person name="Nash T.E."/>
        </authorList>
    </citation>
    <scope>NUCLEOTIDE SEQUENCE [LARGE SCALE GENOMIC DNA]</scope>
    <source>
        <strain evidence="1 2">DH</strain>
    </source>
</reference>
<protein>
    <submittedName>
        <fullName evidence="1">Uncharacterized protein</fullName>
    </submittedName>
</protein>
<evidence type="ECO:0000313" key="2">
    <source>
        <dbReference type="Proteomes" id="UP000018320"/>
    </source>
</evidence>
<evidence type="ECO:0000313" key="1">
    <source>
        <dbReference type="EMBL" id="ESU38051.1"/>
    </source>
</evidence>
<dbReference type="AlphaFoldDB" id="V6TH06"/>
<sequence length="270" mass="30009">MHRMLSSPAAFDIAQVQRLGRLFINVQRRVQQTATGLTTANSNMPYLLIMNLLDTLRRSCTTEDCHHCVVPLYSSNMNSRVTFLSCNNTIHSDTSDESIRHTLTLHLFGSQARSSGFFHTGLLVLEADPIDSAFYTEVDVLASTVLHADSVIYIADLPMSARFASSQLEEDFCVRSMLGKVPGVLALEGHEKLSIKELRDAFKDIVEDAVADILSGLLEYEPESSNKTTQALTSFVLIYVPVTCTILDECYLKSMSLHLHKLSELLAFTT</sequence>
<accession>V6TH06</accession>
<comment type="caution">
    <text evidence="1">The sequence shown here is derived from an EMBL/GenBank/DDBJ whole genome shotgun (WGS) entry which is preliminary data.</text>
</comment>
<name>V6TH06_GIAIN</name>
<gene>
    <name evidence="1" type="ORF">DHA2_150403</name>
</gene>
<dbReference type="EMBL" id="AHGT01000018">
    <property type="protein sequence ID" value="ESU38051.1"/>
    <property type="molecule type" value="Genomic_DNA"/>
</dbReference>
<organism evidence="1 2">
    <name type="scientific">Giardia intestinalis</name>
    <name type="common">Giardia lamblia</name>
    <dbReference type="NCBI Taxonomy" id="5741"/>
    <lineage>
        <taxon>Eukaryota</taxon>
        <taxon>Metamonada</taxon>
        <taxon>Diplomonadida</taxon>
        <taxon>Hexamitidae</taxon>
        <taxon>Giardiinae</taxon>
        <taxon>Giardia</taxon>
    </lineage>
</organism>
<dbReference type="VEuPathDB" id="GiardiaDB:DHA2_150403"/>
<reference evidence="2" key="1">
    <citation type="submission" date="2012-02" db="EMBL/GenBank/DDBJ databases">
        <title>Genome sequencing of Giardia lamblia Genotypes A2 and B isolates (DH and GS) and comparative analysis with the genomes of Genotypes A1 and E (WB and Pig).</title>
        <authorList>
            <person name="Adam R."/>
            <person name="Dahlstrom E."/>
            <person name="Martens C."/>
            <person name="Bruno D."/>
            <person name="Barbian K."/>
            <person name="Porcella S.F."/>
            <person name="Nash T."/>
        </authorList>
    </citation>
    <scope>NUCLEOTIDE SEQUENCE</scope>
    <source>
        <strain evidence="2">DH</strain>
    </source>
</reference>